<dbReference type="Pfam" id="PF07002">
    <property type="entry name" value="Copine"/>
    <property type="match status" value="1"/>
</dbReference>
<evidence type="ECO:0000256" key="1">
    <source>
        <dbReference type="ARBA" id="ARBA00009048"/>
    </source>
</evidence>
<sequence length="509" mass="56337">MASLPATQLELHFSCRHLPNKDQFSKSDPQIVVYQFVRPTGWQEVGRTEQVKDTLDPSFAKSVTVEYRFEENQQFRFHVIDVDAKNPDISKHDKLGSIEITLAQIVSSPGRILQRPLERDGKPLHKAEIKIVAEEVSNLKQIAKFRFSAKNLDKKDLFGKSDPYFQINRVLDDGSKTVVYRSKHIMKTLNPDWKEDQIKLSTLCSGHVERPLSIDVYDWDSNSDHDLIGSFFWSVQELLSGRTTFDVLNPKKKGKSSGIFVVQAFTIETIPSFVDYISSGTNLSLAVAIDFTGSNGDPNEPSSLHYRNAGRMNSYEEAIWGVGSILEGYDTDKMYPGGASLPFACASMIVHNDFPPLATGFGAKLGSTGQVSHCFSLTMDPNNKELWQPTVHGVSGILEVYQHALSQVTLWGPTNFAPTINNLASRISSDLSTTARGTSPTYHILLIITDGEITDLTETTKAIVQASSLPLSIIIVGVGNADFGAMRFLDGDETGGLRDEAGRRSERDV</sequence>
<dbReference type="GO" id="GO:0005544">
    <property type="term" value="F:calcium-dependent phospholipid binding"/>
    <property type="evidence" value="ECO:0007669"/>
    <property type="project" value="InterPro"/>
</dbReference>
<protein>
    <submittedName>
        <fullName evidence="3">Copine-8</fullName>
    </submittedName>
</protein>
<dbReference type="PROSITE" id="PS50004">
    <property type="entry name" value="C2"/>
    <property type="match status" value="2"/>
</dbReference>
<dbReference type="PANTHER" id="PTHR10857">
    <property type="entry name" value="COPINE"/>
    <property type="match status" value="1"/>
</dbReference>
<dbReference type="Pfam" id="PF00168">
    <property type="entry name" value="C2"/>
    <property type="match status" value="2"/>
</dbReference>
<evidence type="ECO:0000259" key="2">
    <source>
        <dbReference type="PROSITE" id="PS50004"/>
    </source>
</evidence>
<gene>
    <name evidence="3" type="primary">CPNE8</name>
    <name evidence="3" type="ORF">HK097_001268</name>
</gene>
<feature type="domain" description="C2" evidence="2">
    <location>
        <begin position="123"/>
        <end position="248"/>
    </location>
</feature>
<dbReference type="SMART" id="SM00239">
    <property type="entry name" value="C2"/>
    <property type="match status" value="2"/>
</dbReference>
<dbReference type="InterPro" id="IPR010734">
    <property type="entry name" value="Copine_C"/>
</dbReference>
<accession>A0AAD5WYF2</accession>
<dbReference type="InterPro" id="IPR045052">
    <property type="entry name" value="Copine"/>
</dbReference>
<dbReference type="PANTHER" id="PTHR10857:SF106">
    <property type="entry name" value="C2 DOMAIN-CONTAINING PROTEIN"/>
    <property type="match status" value="1"/>
</dbReference>
<dbReference type="InterPro" id="IPR035892">
    <property type="entry name" value="C2_domain_sf"/>
</dbReference>
<dbReference type="InterPro" id="IPR037768">
    <property type="entry name" value="C2B_Copine"/>
</dbReference>
<dbReference type="CDD" id="cd04047">
    <property type="entry name" value="C2B_Copine"/>
    <property type="match status" value="1"/>
</dbReference>
<dbReference type="SUPFAM" id="SSF49562">
    <property type="entry name" value="C2 domain (Calcium/lipid-binding domain, CaLB)"/>
    <property type="match status" value="2"/>
</dbReference>
<dbReference type="EMBL" id="JADGJD010001246">
    <property type="protein sequence ID" value="KAJ3045163.1"/>
    <property type="molecule type" value="Genomic_DNA"/>
</dbReference>
<comment type="similarity">
    <text evidence="1">Belongs to the copine family.</text>
</comment>
<dbReference type="SUPFAM" id="SSF53300">
    <property type="entry name" value="vWA-like"/>
    <property type="match status" value="1"/>
</dbReference>
<dbReference type="CDD" id="cd04048">
    <property type="entry name" value="C2A_Copine"/>
    <property type="match status" value="1"/>
</dbReference>
<keyword evidence="4" id="KW-1185">Reference proteome</keyword>
<dbReference type="Gene3D" id="2.60.40.150">
    <property type="entry name" value="C2 domain"/>
    <property type="match status" value="2"/>
</dbReference>
<dbReference type="AlphaFoldDB" id="A0AAD5WYF2"/>
<feature type="domain" description="C2" evidence="2">
    <location>
        <begin position="1"/>
        <end position="116"/>
    </location>
</feature>
<dbReference type="Proteomes" id="UP001212841">
    <property type="component" value="Unassembled WGS sequence"/>
</dbReference>
<proteinExistence type="inferred from homology"/>
<dbReference type="InterPro" id="IPR036465">
    <property type="entry name" value="vWFA_dom_sf"/>
</dbReference>
<organism evidence="3 4">
    <name type="scientific">Rhizophlyctis rosea</name>
    <dbReference type="NCBI Taxonomy" id="64517"/>
    <lineage>
        <taxon>Eukaryota</taxon>
        <taxon>Fungi</taxon>
        <taxon>Fungi incertae sedis</taxon>
        <taxon>Chytridiomycota</taxon>
        <taxon>Chytridiomycota incertae sedis</taxon>
        <taxon>Chytridiomycetes</taxon>
        <taxon>Rhizophlyctidales</taxon>
        <taxon>Rhizophlyctidaceae</taxon>
        <taxon>Rhizophlyctis</taxon>
    </lineage>
</organism>
<dbReference type="FunFam" id="2.60.40.150:FF:000099">
    <property type="entry name" value="Copine 3"/>
    <property type="match status" value="1"/>
</dbReference>
<feature type="non-terminal residue" evidence="3">
    <location>
        <position position="1"/>
    </location>
</feature>
<reference evidence="3" key="1">
    <citation type="submission" date="2020-05" db="EMBL/GenBank/DDBJ databases">
        <title>Phylogenomic resolution of chytrid fungi.</title>
        <authorList>
            <person name="Stajich J.E."/>
            <person name="Amses K."/>
            <person name="Simmons R."/>
            <person name="Seto K."/>
            <person name="Myers J."/>
            <person name="Bonds A."/>
            <person name="Quandt C.A."/>
            <person name="Barry K."/>
            <person name="Liu P."/>
            <person name="Grigoriev I."/>
            <person name="Longcore J.E."/>
            <person name="James T.Y."/>
        </authorList>
    </citation>
    <scope>NUCLEOTIDE SEQUENCE</scope>
    <source>
        <strain evidence="3">JEL0318</strain>
    </source>
</reference>
<comment type="caution">
    <text evidence="3">The sequence shown here is derived from an EMBL/GenBank/DDBJ whole genome shotgun (WGS) entry which is preliminary data.</text>
</comment>
<evidence type="ECO:0000313" key="4">
    <source>
        <dbReference type="Proteomes" id="UP001212841"/>
    </source>
</evidence>
<dbReference type="GO" id="GO:0071277">
    <property type="term" value="P:cellular response to calcium ion"/>
    <property type="evidence" value="ECO:0007669"/>
    <property type="project" value="TreeGrafter"/>
</dbReference>
<name>A0AAD5WYF2_9FUNG</name>
<dbReference type="GO" id="GO:0005886">
    <property type="term" value="C:plasma membrane"/>
    <property type="evidence" value="ECO:0007669"/>
    <property type="project" value="TreeGrafter"/>
</dbReference>
<evidence type="ECO:0000313" key="3">
    <source>
        <dbReference type="EMBL" id="KAJ3045163.1"/>
    </source>
</evidence>
<dbReference type="InterPro" id="IPR000008">
    <property type="entry name" value="C2_dom"/>
</dbReference>